<feature type="region of interest" description="Disordered" evidence="11">
    <location>
        <begin position="27"/>
        <end position="48"/>
    </location>
</feature>
<dbReference type="AlphaFoldDB" id="A0AA38YUC2"/>
<feature type="region of interest" description="Disordered" evidence="11">
    <location>
        <begin position="325"/>
        <end position="345"/>
    </location>
</feature>
<dbReference type="GO" id="GO:0004693">
    <property type="term" value="F:cyclin-dependent protein serine/threonine kinase activity"/>
    <property type="evidence" value="ECO:0007669"/>
    <property type="project" value="UniProtKB-EC"/>
</dbReference>
<dbReference type="Proteomes" id="UP001168098">
    <property type="component" value="Unassembled WGS sequence"/>
</dbReference>
<dbReference type="InterPro" id="IPR008271">
    <property type="entry name" value="Ser/Thr_kinase_AS"/>
</dbReference>
<feature type="compositionally biased region" description="Basic and acidic residues" evidence="11">
    <location>
        <begin position="268"/>
        <end position="280"/>
    </location>
</feature>
<evidence type="ECO:0000313" key="14">
    <source>
        <dbReference type="Proteomes" id="UP001168098"/>
    </source>
</evidence>
<name>A0AA38YUC2_VITRO</name>
<keyword evidence="7" id="KW-0418">Kinase</keyword>
<reference evidence="13 14" key="1">
    <citation type="journal article" date="2023" name="BMC Biotechnol.">
        <title>Vitis rotundifolia cv Carlos genome sequencing.</title>
        <authorList>
            <person name="Huff M."/>
            <person name="Hulse-Kemp A."/>
            <person name="Scheffler B."/>
            <person name="Youngblood R."/>
            <person name="Simpson S."/>
            <person name="Babiker E."/>
            <person name="Staton M."/>
        </authorList>
    </citation>
    <scope>NUCLEOTIDE SEQUENCE [LARGE SCALE GENOMIC DNA]</scope>
    <source>
        <tissue evidence="13">Leaf</tissue>
    </source>
</reference>
<dbReference type="EMBL" id="JARBHA010000017">
    <property type="protein sequence ID" value="KAJ9676697.1"/>
    <property type="molecule type" value="Genomic_DNA"/>
</dbReference>
<evidence type="ECO:0000256" key="2">
    <source>
        <dbReference type="ARBA" id="ARBA00012425"/>
    </source>
</evidence>
<comment type="catalytic activity">
    <reaction evidence="9">
        <text>L-threonyl-[protein] + ATP = O-phospho-L-threonyl-[protein] + ADP + H(+)</text>
        <dbReference type="Rhea" id="RHEA:46608"/>
        <dbReference type="Rhea" id="RHEA-COMP:11060"/>
        <dbReference type="Rhea" id="RHEA-COMP:11605"/>
        <dbReference type="ChEBI" id="CHEBI:15378"/>
        <dbReference type="ChEBI" id="CHEBI:30013"/>
        <dbReference type="ChEBI" id="CHEBI:30616"/>
        <dbReference type="ChEBI" id="CHEBI:61977"/>
        <dbReference type="ChEBI" id="CHEBI:456216"/>
        <dbReference type="EC" id="2.7.11.22"/>
    </reaction>
</comment>
<evidence type="ECO:0000313" key="13">
    <source>
        <dbReference type="EMBL" id="KAJ9676697.1"/>
    </source>
</evidence>
<keyword evidence="14" id="KW-1185">Reference proteome</keyword>
<comment type="catalytic activity">
    <reaction evidence="10">
        <text>L-seryl-[protein] + ATP = O-phospho-L-seryl-[protein] + ADP + H(+)</text>
        <dbReference type="Rhea" id="RHEA:17989"/>
        <dbReference type="Rhea" id="RHEA-COMP:9863"/>
        <dbReference type="Rhea" id="RHEA-COMP:11604"/>
        <dbReference type="ChEBI" id="CHEBI:15378"/>
        <dbReference type="ChEBI" id="CHEBI:29999"/>
        <dbReference type="ChEBI" id="CHEBI:30616"/>
        <dbReference type="ChEBI" id="CHEBI:83421"/>
        <dbReference type="ChEBI" id="CHEBI:456216"/>
        <dbReference type="EC" id="2.7.11.22"/>
    </reaction>
</comment>
<feature type="region of interest" description="Disordered" evidence="11">
    <location>
        <begin position="221"/>
        <end position="287"/>
    </location>
</feature>
<keyword evidence="3" id="KW-0723">Serine/threonine-protein kinase</keyword>
<dbReference type="FunFam" id="1.10.510.10:FF:000211">
    <property type="entry name" value="Cyclin-dependent kinase G-2"/>
    <property type="match status" value="1"/>
</dbReference>
<dbReference type="InterPro" id="IPR050108">
    <property type="entry name" value="CDK"/>
</dbReference>
<dbReference type="InterPro" id="IPR045267">
    <property type="entry name" value="CDK11/PITSLRE_STKc"/>
</dbReference>
<evidence type="ECO:0000256" key="10">
    <source>
        <dbReference type="ARBA" id="ARBA00048367"/>
    </source>
</evidence>
<comment type="caution">
    <text evidence="13">The sequence shown here is derived from an EMBL/GenBank/DDBJ whole genome shotgun (WGS) entry which is preliminary data.</text>
</comment>
<dbReference type="SUPFAM" id="SSF56112">
    <property type="entry name" value="Protein kinase-like (PK-like)"/>
    <property type="match status" value="1"/>
</dbReference>
<dbReference type="Gene3D" id="1.10.510.10">
    <property type="entry name" value="Transferase(Phosphotransferase) domain 1"/>
    <property type="match status" value="1"/>
</dbReference>
<accession>A0AA38YUC2</accession>
<dbReference type="GO" id="GO:0007346">
    <property type="term" value="P:regulation of mitotic cell cycle"/>
    <property type="evidence" value="ECO:0007669"/>
    <property type="project" value="TreeGrafter"/>
</dbReference>
<dbReference type="SMART" id="SM00220">
    <property type="entry name" value="S_TKc"/>
    <property type="match status" value="1"/>
</dbReference>
<dbReference type="EC" id="2.7.11.22" evidence="2"/>
<evidence type="ECO:0000256" key="5">
    <source>
        <dbReference type="ARBA" id="ARBA00022679"/>
    </source>
</evidence>
<evidence type="ECO:0000256" key="9">
    <source>
        <dbReference type="ARBA" id="ARBA00047811"/>
    </source>
</evidence>
<gene>
    <name evidence="13" type="ORF">PVL29_021958</name>
</gene>
<evidence type="ECO:0000256" key="11">
    <source>
        <dbReference type="SAM" id="MobiDB-lite"/>
    </source>
</evidence>
<dbReference type="GO" id="GO:0005524">
    <property type="term" value="F:ATP binding"/>
    <property type="evidence" value="ECO:0007669"/>
    <property type="project" value="UniProtKB-KW"/>
</dbReference>
<dbReference type="CDD" id="cd07843">
    <property type="entry name" value="STKc_CDC2L1"/>
    <property type="match status" value="1"/>
</dbReference>
<dbReference type="PANTHER" id="PTHR24056">
    <property type="entry name" value="CELL DIVISION PROTEIN KINASE"/>
    <property type="match status" value="1"/>
</dbReference>
<dbReference type="GO" id="GO:0005634">
    <property type="term" value="C:nucleus"/>
    <property type="evidence" value="ECO:0007669"/>
    <property type="project" value="TreeGrafter"/>
</dbReference>
<evidence type="ECO:0000256" key="8">
    <source>
        <dbReference type="ARBA" id="ARBA00022840"/>
    </source>
</evidence>
<evidence type="ECO:0000259" key="12">
    <source>
        <dbReference type="PROSITE" id="PS50011"/>
    </source>
</evidence>
<evidence type="ECO:0000256" key="3">
    <source>
        <dbReference type="ARBA" id="ARBA00022527"/>
    </source>
</evidence>
<dbReference type="PANTHER" id="PTHR24056:SF566">
    <property type="entry name" value="CYCLIN-DEPENDENT KINASE"/>
    <property type="match status" value="1"/>
</dbReference>
<keyword evidence="8" id="KW-0067">ATP-binding</keyword>
<evidence type="ECO:0000256" key="6">
    <source>
        <dbReference type="ARBA" id="ARBA00022741"/>
    </source>
</evidence>
<protein>
    <recommendedName>
        <fullName evidence="2">cyclin-dependent kinase</fullName>
        <ecNumber evidence="2">2.7.11.22</ecNumber>
    </recommendedName>
</protein>
<dbReference type="PROSITE" id="PS50011">
    <property type="entry name" value="PROTEIN_KINASE_DOM"/>
    <property type="match status" value="1"/>
</dbReference>
<dbReference type="InterPro" id="IPR000719">
    <property type="entry name" value="Prot_kinase_dom"/>
</dbReference>
<dbReference type="GO" id="GO:0080090">
    <property type="term" value="P:regulation of primary metabolic process"/>
    <property type="evidence" value="ECO:0007669"/>
    <property type="project" value="UniProtKB-ARBA"/>
</dbReference>
<dbReference type="GO" id="GO:0010556">
    <property type="term" value="P:regulation of macromolecule biosynthetic process"/>
    <property type="evidence" value="ECO:0007669"/>
    <property type="project" value="UniProtKB-ARBA"/>
</dbReference>
<proteinExistence type="inferred from homology"/>
<keyword evidence="5" id="KW-0808">Transferase</keyword>
<dbReference type="Gene3D" id="3.30.200.20">
    <property type="entry name" value="Phosphorylase Kinase, domain 1"/>
    <property type="match status" value="1"/>
</dbReference>
<keyword evidence="6" id="KW-0547">Nucleotide-binding</keyword>
<sequence length="706" mass="78911">MAAGRVGVSRRNDFCKYSKKEHDYYRNPNRGVELSRDRDRGVTGRNGFDSLSRVSSDVGGRRNVFRVRNGEKELGKLSSGRKIGSLMVGSETSDVDNGVKMSCDRKRKFSPIVWNAEKEVRISSKNGVVSMRTALSQPKLLGEVVSDEVVAEHSDADRIQCLQSSIVESHVVSGSAETAVVEPPACLSSLMPGQRCGRSGEEVEQLEEEAVCSWNIATSRWASESDSPTEKSFSDNGNMPKRSKMSSPMDSPSGTLLDGKASSPESGEFQREDSERDRAESSVTDEVGLFIGRAGGEECSGNELDNNDCMEIIDGEDETGVDYQSGLDSEDGNEVHLKGELPPPPQRSVNMLQECRSVFEYDRLNKINEGAYGVVYRARDKKTGEIVALKKMKMKTAETDGFPMSALREINILLSFHHPSIVDVKEVVMDDFGTVYMVMEYMEHDLKRLIELKKQSFSLSEVKGLMLQLLEGVQHLHHNWVLHRDLKTSNILLNDNGELKICDFGLSRQYASPSKPYTQLVVTLWYRAPELLLGTKQYSTAIDMWSVGCIMAELLAKEPLFQGKTELDQLDKIFRILGTPNKMIWPGVSNLPGFKANFVKQPYNLLRKKFPATSFTGFPVLSDSGFDLLSKLLTYDPEKRITAEAALDHDWFREVPLPKCEGFMPFFPAQHAQDRRLQRIIDSLDPIEEPQSKNLLQGSLILVVCS</sequence>
<dbReference type="InterPro" id="IPR011009">
    <property type="entry name" value="Kinase-like_dom_sf"/>
</dbReference>
<comment type="similarity">
    <text evidence="1">Belongs to the protein kinase superfamily. CMGC Ser/Thr protein kinase family. CDC2/CDKX subfamily.</text>
</comment>
<feature type="compositionally biased region" description="Basic and acidic residues" evidence="11">
    <location>
        <begin position="33"/>
        <end position="42"/>
    </location>
</feature>
<evidence type="ECO:0000256" key="1">
    <source>
        <dbReference type="ARBA" id="ARBA00006485"/>
    </source>
</evidence>
<evidence type="ECO:0000256" key="4">
    <source>
        <dbReference type="ARBA" id="ARBA00022553"/>
    </source>
</evidence>
<dbReference type="Pfam" id="PF00069">
    <property type="entry name" value="Pkinase"/>
    <property type="match status" value="1"/>
</dbReference>
<feature type="domain" description="Protein kinase" evidence="12">
    <location>
        <begin position="361"/>
        <end position="652"/>
    </location>
</feature>
<feature type="compositionally biased region" description="Polar residues" evidence="11">
    <location>
        <begin position="245"/>
        <end position="254"/>
    </location>
</feature>
<dbReference type="FunFam" id="3.30.200.20:FF:000172">
    <property type="entry name" value="cyclin-dependent kinase G-2 isoform X1"/>
    <property type="match status" value="1"/>
</dbReference>
<keyword evidence="4" id="KW-0597">Phosphoprotein</keyword>
<evidence type="ECO:0000256" key="7">
    <source>
        <dbReference type="ARBA" id="ARBA00022777"/>
    </source>
</evidence>
<organism evidence="13 14">
    <name type="scientific">Vitis rotundifolia</name>
    <name type="common">Muscadine grape</name>
    <dbReference type="NCBI Taxonomy" id="103349"/>
    <lineage>
        <taxon>Eukaryota</taxon>
        <taxon>Viridiplantae</taxon>
        <taxon>Streptophyta</taxon>
        <taxon>Embryophyta</taxon>
        <taxon>Tracheophyta</taxon>
        <taxon>Spermatophyta</taxon>
        <taxon>Magnoliopsida</taxon>
        <taxon>eudicotyledons</taxon>
        <taxon>Gunneridae</taxon>
        <taxon>Pentapetalae</taxon>
        <taxon>rosids</taxon>
        <taxon>Vitales</taxon>
        <taxon>Vitaceae</taxon>
        <taxon>Viteae</taxon>
        <taxon>Vitis</taxon>
    </lineage>
</organism>
<dbReference type="PROSITE" id="PS00108">
    <property type="entry name" value="PROTEIN_KINASE_ST"/>
    <property type="match status" value="1"/>
</dbReference>